<proteinExistence type="predicted"/>
<dbReference type="EMBL" id="CADCTV010001077">
    <property type="protein sequence ID" value="CAA9377673.1"/>
    <property type="molecule type" value="Genomic_DNA"/>
</dbReference>
<dbReference type="AlphaFoldDB" id="A0A6J4N831"/>
<organism evidence="2">
    <name type="scientific">uncultured Gemmatimonadota bacterium</name>
    <dbReference type="NCBI Taxonomy" id="203437"/>
    <lineage>
        <taxon>Bacteria</taxon>
        <taxon>Pseudomonadati</taxon>
        <taxon>Gemmatimonadota</taxon>
        <taxon>environmental samples</taxon>
    </lineage>
</organism>
<feature type="non-terminal residue" evidence="2">
    <location>
        <position position="1"/>
    </location>
</feature>
<feature type="non-terminal residue" evidence="2">
    <location>
        <position position="322"/>
    </location>
</feature>
<feature type="compositionally biased region" description="Basic residues" evidence="1">
    <location>
        <begin position="177"/>
        <end position="187"/>
    </location>
</feature>
<feature type="compositionally biased region" description="Basic residues" evidence="1">
    <location>
        <begin position="152"/>
        <end position="163"/>
    </location>
</feature>
<accession>A0A6J4N831</accession>
<feature type="compositionally biased region" description="Gly residues" evidence="1">
    <location>
        <begin position="306"/>
        <end position="315"/>
    </location>
</feature>
<reference evidence="2" key="1">
    <citation type="submission" date="2020-02" db="EMBL/GenBank/DDBJ databases">
        <authorList>
            <person name="Meier V. D."/>
        </authorList>
    </citation>
    <scope>NUCLEOTIDE SEQUENCE</scope>
    <source>
        <strain evidence="2">AVDCRST_MAG89</strain>
    </source>
</reference>
<feature type="region of interest" description="Disordered" evidence="1">
    <location>
        <begin position="239"/>
        <end position="322"/>
    </location>
</feature>
<name>A0A6J4N831_9BACT</name>
<feature type="compositionally biased region" description="Basic and acidic residues" evidence="1">
    <location>
        <begin position="67"/>
        <end position="79"/>
    </location>
</feature>
<sequence length="322" mass="33177">GGQQQPAGGRRGARGGRGAGARVQPAVHLRRRGAGQDAPDARHRARHAGARAPQAGAVHLVRALHQRAGERHPGRDDGRVPAAVPADRPAAGGRHPVPGGQGAHAGRVLPHLQRASRRPAPDRPDVGPAAQRHGARGPPGQPLRMGAGGRHQAARLRNAHRHPSPQGGGGPAGDPRCRRRAVVHRAQPHLVRARDRGRGHQAAGVFVAHAAPHRPGAGARGAGQPAGHRCVGRTGRRFARAGAREGSAGVEHHQRRAAVQEAHQGPHRAAPGGDVPDQGDVRPGPGGDRQALRRARPQHGDPLRLQGGGGPGGRPGAAPQGR</sequence>
<evidence type="ECO:0000313" key="2">
    <source>
        <dbReference type="EMBL" id="CAA9377673.1"/>
    </source>
</evidence>
<feature type="region of interest" description="Disordered" evidence="1">
    <location>
        <begin position="1"/>
        <end position="200"/>
    </location>
</feature>
<protein>
    <submittedName>
        <fullName evidence="2">Chromosomal replication initiator protein DnaA</fullName>
    </submittedName>
</protein>
<feature type="compositionally biased region" description="Low complexity" evidence="1">
    <location>
        <begin position="240"/>
        <end position="249"/>
    </location>
</feature>
<feature type="compositionally biased region" description="Low complexity" evidence="1">
    <location>
        <begin position="80"/>
        <end position="94"/>
    </location>
</feature>
<evidence type="ECO:0000256" key="1">
    <source>
        <dbReference type="SAM" id="MobiDB-lite"/>
    </source>
</evidence>
<gene>
    <name evidence="2" type="ORF">AVDCRST_MAG89-5135</name>
</gene>